<dbReference type="AlphaFoldDB" id="A0A0F9BHG3"/>
<proteinExistence type="predicted"/>
<comment type="caution">
    <text evidence="1">The sequence shown here is derived from an EMBL/GenBank/DDBJ whole genome shotgun (WGS) entry which is preliminary data.</text>
</comment>
<dbReference type="EMBL" id="LAZR01052039">
    <property type="protein sequence ID" value="KKK83851.1"/>
    <property type="molecule type" value="Genomic_DNA"/>
</dbReference>
<reference evidence="1" key="1">
    <citation type="journal article" date="2015" name="Nature">
        <title>Complex archaea that bridge the gap between prokaryotes and eukaryotes.</title>
        <authorList>
            <person name="Spang A."/>
            <person name="Saw J.H."/>
            <person name="Jorgensen S.L."/>
            <person name="Zaremba-Niedzwiedzka K."/>
            <person name="Martijn J."/>
            <person name="Lind A.E."/>
            <person name="van Eijk R."/>
            <person name="Schleper C."/>
            <person name="Guy L."/>
            <person name="Ettema T.J."/>
        </authorList>
    </citation>
    <scope>NUCLEOTIDE SEQUENCE</scope>
</reference>
<gene>
    <name evidence="1" type="ORF">LCGC14_2789210</name>
</gene>
<name>A0A0F9BHG3_9ZZZZ</name>
<organism evidence="1">
    <name type="scientific">marine sediment metagenome</name>
    <dbReference type="NCBI Taxonomy" id="412755"/>
    <lineage>
        <taxon>unclassified sequences</taxon>
        <taxon>metagenomes</taxon>
        <taxon>ecological metagenomes</taxon>
    </lineage>
</organism>
<protein>
    <submittedName>
        <fullName evidence="1">Uncharacterized protein</fullName>
    </submittedName>
</protein>
<accession>A0A0F9BHG3</accession>
<sequence length="75" mass="8552">MKTTTRTIIYETLKDSGQKVEVRVDNEGPDKLPYGIDVGCVDEWLTDKDFDTLLTVLTKAKSLRVVPKKVRAKRK</sequence>
<evidence type="ECO:0000313" key="1">
    <source>
        <dbReference type="EMBL" id="KKK83851.1"/>
    </source>
</evidence>